<sequence>MSLPTDPFAAPSSGPLALDLARAQDQETAAAPRRRRFVLAGVTGTLAVGAAAVGLSLSGGGEPEVTSAAASLAPAAGAAATLAPPAVGAPIVPASPAPPVVTTTPSPAAETAAPTTRSRPTTKAPSDRDARMQAYAAAMRARAAQMRAWEQAYAQAWERAMIAHAQAGGGHGHGHGHHR</sequence>
<dbReference type="EMBL" id="JAJNDB010000008">
    <property type="protein sequence ID" value="MCD2197507.1"/>
    <property type="molecule type" value="Genomic_DNA"/>
</dbReference>
<organism evidence="2 3">
    <name type="scientific">Actinomycetospora endophytica</name>
    <dbReference type="NCBI Taxonomy" id="2291215"/>
    <lineage>
        <taxon>Bacteria</taxon>
        <taxon>Bacillati</taxon>
        <taxon>Actinomycetota</taxon>
        <taxon>Actinomycetes</taxon>
        <taxon>Pseudonocardiales</taxon>
        <taxon>Pseudonocardiaceae</taxon>
        <taxon>Actinomycetospora</taxon>
    </lineage>
</organism>
<reference evidence="2 3" key="1">
    <citation type="submission" date="2021-11" db="EMBL/GenBank/DDBJ databases">
        <title>Draft genome sequence of Actinomycetospora sp. SF1 isolated from the rhizosphere soil.</title>
        <authorList>
            <person name="Duangmal K."/>
            <person name="Chantavorakit T."/>
        </authorList>
    </citation>
    <scope>NUCLEOTIDE SEQUENCE [LARGE SCALE GENOMIC DNA]</scope>
    <source>
        <strain evidence="2 3">TBRC 5722</strain>
    </source>
</reference>
<evidence type="ECO:0000313" key="2">
    <source>
        <dbReference type="EMBL" id="MCD2197507.1"/>
    </source>
</evidence>
<feature type="region of interest" description="Disordered" evidence="1">
    <location>
        <begin position="97"/>
        <end position="132"/>
    </location>
</feature>
<dbReference type="Proteomes" id="UP001199469">
    <property type="component" value="Unassembled WGS sequence"/>
</dbReference>
<accession>A0ABS8PGV7</accession>
<evidence type="ECO:0000256" key="1">
    <source>
        <dbReference type="SAM" id="MobiDB-lite"/>
    </source>
</evidence>
<gene>
    <name evidence="2" type="ORF">LQ327_29465</name>
</gene>
<keyword evidence="3" id="KW-1185">Reference proteome</keyword>
<name>A0ABS8PGV7_9PSEU</name>
<dbReference type="RefSeq" id="WP_230739591.1">
    <property type="nucleotide sequence ID" value="NZ_JAJNDB010000008.1"/>
</dbReference>
<proteinExistence type="predicted"/>
<evidence type="ECO:0000313" key="3">
    <source>
        <dbReference type="Proteomes" id="UP001199469"/>
    </source>
</evidence>
<feature type="compositionally biased region" description="Low complexity" evidence="1">
    <location>
        <begin position="100"/>
        <end position="124"/>
    </location>
</feature>
<protein>
    <submittedName>
        <fullName evidence="2">Uncharacterized protein</fullName>
    </submittedName>
</protein>
<comment type="caution">
    <text evidence="2">The sequence shown here is derived from an EMBL/GenBank/DDBJ whole genome shotgun (WGS) entry which is preliminary data.</text>
</comment>